<proteinExistence type="predicted"/>
<name>A0A381ZDI1_9ZZZZ</name>
<gene>
    <name evidence="2" type="ORF">METZ01_LOCUS139766</name>
</gene>
<keyword evidence="1" id="KW-0812">Transmembrane</keyword>
<sequence length="164" mass="18415">MLSLVNQNFYEFYSPENLSKSHLKHLDKILLNKEDSLSNDLSNLAKAANLDYIFVTVLNNISEDPKRVMLKGEVLRYQANTNELYRYEMLSYVEDINLHIQAIKKEMIDTIPHSVHTIGRNKTYILAGIAIILALALSQSFADLGKYLAGGDGGEKDTTPPIGN</sequence>
<feature type="transmembrane region" description="Helical" evidence="1">
    <location>
        <begin position="123"/>
        <end position="142"/>
    </location>
</feature>
<evidence type="ECO:0000256" key="1">
    <source>
        <dbReference type="SAM" id="Phobius"/>
    </source>
</evidence>
<dbReference type="EMBL" id="UINC01020778">
    <property type="protein sequence ID" value="SVA86912.1"/>
    <property type="molecule type" value="Genomic_DNA"/>
</dbReference>
<evidence type="ECO:0000313" key="2">
    <source>
        <dbReference type="EMBL" id="SVA86912.1"/>
    </source>
</evidence>
<accession>A0A381ZDI1</accession>
<organism evidence="2">
    <name type="scientific">marine metagenome</name>
    <dbReference type="NCBI Taxonomy" id="408172"/>
    <lineage>
        <taxon>unclassified sequences</taxon>
        <taxon>metagenomes</taxon>
        <taxon>ecological metagenomes</taxon>
    </lineage>
</organism>
<keyword evidence="1" id="KW-0472">Membrane</keyword>
<dbReference type="AlphaFoldDB" id="A0A381ZDI1"/>
<keyword evidence="1" id="KW-1133">Transmembrane helix</keyword>
<protein>
    <submittedName>
        <fullName evidence="2">Uncharacterized protein</fullName>
    </submittedName>
</protein>
<reference evidence="2" key="1">
    <citation type="submission" date="2018-05" db="EMBL/GenBank/DDBJ databases">
        <authorList>
            <person name="Lanie J.A."/>
            <person name="Ng W.-L."/>
            <person name="Kazmierczak K.M."/>
            <person name="Andrzejewski T.M."/>
            <person name="Davidsen T.M."/>
            <person name="Wayne K.J."/>
            <person name="Tettelin H."/>
            <person name="Glass J.I."/>
            <person name="Rusch D."/>
            <person name="Podicherti R."/>
            <person name="Tsui H.-C.T."/>
            <person name="Winkler M.E."/>
        </authorList>
    </citation>
    <scope>NUCLEOTIDE SEQUENCE</scope>
</reference>